<reference evidence="3" key="1">
    <citation type="journal article" date="2023" name="Plant J.">
        <title>The genome of the king protea, Protea cynaroides.</title>
        <authorList>
            <person name="Chang J."/>
            <person name="Duong T.A."/>
            <person name="Schoeman C."/>
            <person name="Ma X."/>
            <person name="Roodt D."/>
            <person name="Barker N."/>
            <person name="Li Z."/>
            <person name="Van de Peer Y."/>
            <person name="Mizrachi E."/>
        </authorList>
    </citation>
    <scope>NUCLEOTIDE SEQUENCE</scope>
    <source>
        <tissue evidence="3">Young leaves</tissue>
    </source>
</reference>
<dbReference type="AlphaFoldDB" id="A0A9Q0JVQ4"/>
<accession>A0A9Q0JVQ4</accession>
<keyword evidence="2" id="KW-0732">Signal</keyword>
<organism evidence="3 4">
    <name type="scientific">Protea cynaroides</name>
    <dbReference type="NCBI Taxonomy" id="273540"/>
    <lineage>
        <taxon>Eukaryota</taxon>
        <taxon>Viridiplantae</taxon>
        <taxon>Streptophyta</taxon>
        <taxon>Embryophyta</taxon>
        <taxon>Tracheophyta</taxon>
        <taxon>Spermatophyta</taxon>
        <taxon>Magnoliopsida</taxon>
        <taxon>Proteales</taxon>
        <taxon>Proteaceae</taxon>
        <taxon>Protea</taxon>
    </lineage>
</organism>
<dbReference type="EMBL" id="JAMYWD010000012">
    <property type="protein sequence ID" value="KAJ4952068.1"/>
    <property type="molecule type" value="Genomic_DNA"/>
</dbReference>
<sequence length="118" mass="12764">MSSLLPLLLLCLTINACKARHLSVIDKGPSKQVQLSVKEVEKERSMKTSIGLEVMSSKSDELQTGQEGAANAESIIIEGRGGASTQRPKHSGVGSIKVKKKKKKKKTGKAGMEWTMEK</sequence>
<comment type="caution">
    <text evidence="3">The sequence shown here is derived from an EMBL/GenBank/DDBJ whole genome shotgun (WGS) entry which is preliminary data.</text>
</comment>
<gene>
    <name evidence="3" type="ORF">NE237_028900</name>
</gene>
<dbReference type="PANTHER" id="PTHR34961">
    <property type="entry name" value="TRANSMEMBRANE PROTEIN"/>
    <property type="match status" value="1"/>
</dbReference>
<name>A0A9Q0JVQ4_9MAGN</name>
<evidence type="ECO:0000256" key="2">
    <source>
        <dbReference type="SAM" id="SignalP"/>
    </source>
</evidence>
<evidence type="ECO:0000256" key="1">
    <source>
        <dbReference type="SAM" id="MobiDB-lite"/>
    </source>
</evidence>
<dbReference type="InterPro" id="IPR053313">
    <property type="entry name" value="RGF"/>
</dbReference>
<evidence type="ECO:0000313" key="4">
    <source>
        <dbReference type="Proteomes" id="UP001141806"/>
    </source>
</evidence>
<proteinExistence type="predicted"/>
<keyword evidence="4" id="KW-1185">Reference proteome</keyword>
<dbReference type="Proteomes" id="UP001141806">
    <property type="component" value="Unassembled WGS sequence"/>
</dbReference>
<feature type="compositionally biased region" description="Basic residues" evidence="1">
    <location>
        <begin position="97"/>
        <end position="108"/>
    </location>
</feature>
<feature type="chain" id="PRO_5040248225" evidence="2">
    <location>
        <begin position="20"/>
        <end position="118"/>
    </location>
</feature>
<feature type="region of interest" description="Disordered" evidence="1">
    <location>
        <begin position="79"/>
        <end position="118"/>
    </location>
</feature>
<dbReference type="PANTHER" id="PTHR34961:SF7">
    <property type="entry name" value="TRANSMEMBRANE PROTEIN"/>
    <property type="match status" value="1"/>
</dbReference>
<protein>
    <submittedName>
        <fullName evidence="3">Uncharacterized protein</fullName>
    </submittedName>
</protein>
<evidence type="ECO:0000313" key="3">
    <source>
        <dbReference type="EMBL" id="KAJ4952068.1"/>
    </source>
</evidence>
<feature type="signal peptide" evidence="2">
    <location>
        <begin position="1"/>
        <end position="19"/>
    </location>
</feature>